<feature type="domain" description="FMN hydroxy acid dehydrogenase" evidence="8">
    <location>
        <begin position="2"/>
        <end position="385"/>
    </location>
</feature>
<dbReference type="PANTHER" id="PTHR10578">
    <property type="entry name" value="S -2-HYDROXY-ACID OXIDASE-RELATED"/>
    <property type="match status" value="1"/>
</dbReference>
<feature type="binding site" evidence="7">
    <location>
        <position position="110"/>
    </location>
    <ligand>
        <name>FMN</name>
        <dbReference type="ChEBI" id="CHEBI:58210"/>
    </ligand>
</feature>
<evidence type="ECO:0000256" key="4">
    <source>
        <dbReference type="ARBA" id="ARBA00023002"/>
    </source>
</evidence>
<dbReference type="EMBL" id="JACIDM010000003">
    <property type="protein sequence ID" value="MBB4083947.1"/>
    <property type="molecule type" value="Genomic_DNA"/>
</dbReference>
<comment type="cofactor">
    <cofactor evidence="1">
        <name>FMN</name>
        <dbReference type="ChEBI" id="CHEBI:58210"/>
    </cofactor>
</comment>
<dbReference type="InterPro" id="IPR008259">
    <property type="entry name" value="FMN_hydac_DH_AS"/>
</dbReference>
<reference evidence="9 10" key="1">
    <citation type="submission" date="2020-08" db="EMBL/GenBank/DDBJ databases">
        <title>Genomic Encyclopedia of Type Strains, Phase IV (KMG-IV): sequencing the most valuable type-strain genomes for metagenomic binning, comparative biology and taxonomic classification.</title>
        <authorList>
            <person name="Goeker M."/>
        </authorList>
    </citation>
    <scope>NUCLEOTIDE SEQUENCE [LARGE SCALE GENOMIC DNA]</scope>
    <source>
        <strain evidence="9 10">DSM 23960</strain>
    </source>
</reference>
<dbReference type="SUPFAM" id="SSF51395">
    <property type="entry name" value="FMN-linked oxidoreductases"/>
    <property type="match status" value="1"/>
</dbReference>
<evidence type="ECO:0000256" key="5">
    <source>
        <dbReference type="ARBA" id="ARBA00024042"/>
    </source>
</evidence>
<organism evidence="9 10">
    <name type="scientific">Brevundimonas lenta</name>
    <dbReference type="NCBI Taxonomy" id="424796"/>
    <lineage>
        <taxon>Bacteria</taxon>
        <taxon>Pseudomonadati</taxon>
        <taxon>Pseudomonadota</taxon>
        <taxon>Alphaproteobacteria</taxon>
        <taxon>Caulobacterales</taxon>
        <taxon>Caulobacteraceae</taxon>
        <taxon>Brevundimonas</taxon>
    </lineage>
</organism>
<evidence type="ECO:0000256" key="6">
    <source>
        <dbReference type="PIRSR" id="PIRSR000138-1"/>
    </source>
</evidence>
<gene>
    <name evidence="9" type="ORF">GGR12_002835</name>
</gene>
<keyword evidence="2 7" id="KW-0285">Flavoprotein</keyword>
<keyword evidence="3 7" id="KW-0288">FMN</keyword>
<dbReference type="PANTHER" id="PTHR10578:SF107">
    <property type="entry name" value="2-HYDROXYACID OXIDASE 1"/>
    <property type="match status" value="1"/>
</dbReference>
<dbReference type="CDD" id="cd02809">
    <property type="entry name" value="alpha_hydroxyacid_oxid_FMN"/>
    <property type="match status" value="1"/>
</dbReference>
<dbReference type="GO" id="GO:0004460">
    <property type="term" value="F:L-lactate dehydrogenase (cytochrome) activity"/>
    <property type="evidence" value="ECO:0007669"/>
    <property type="project" value="UniProtKB-EC"/>
</dbReference>
<dbReference type="FunFam" id="3.20.20.70:FF:000029">
    <property type="entry name" value="L-lactate dehydrogenase"/>
    <property type="match status" value="1"/>
</dbReference>
<feature type="binding site" evidence="7">
    <location>
        <position position="131"/>
    </location>
    <ligand>
        <name>FMN</name>
        <dbReference type="ChEBI" id="CHEBI:58210"/>
    </ligand>
</feature>
<dbReference type="PIRSF" id="PIRSF000138">
    <property type="entry name" value="Al-hdrx_acd_dh"/>
    <property type="match status" value="1"/>
</dbReference>
<feature type="binding site" evidence="7">
    <location>
        <begin position="334"/>
        <end position="335"/>
    </location>
    <ligand>
        <name>FMN</name>
        <dbReference type="ChEBI" id="CHEBI:58210"/>
    </ligand>
</feature>
<dbReference type="InterPro" id="IPR000262">
    <property type="entry name" value="FMN-dep_DH"/>
</dbReference>
<accession>A0A7W6JF30</accession>
<feature type="binding site" evidence="7">
    <location>
        <begin position="81"/>
        <end position="83"/>
    </location>
    <ligand>
        <name>FMN</name>
        <dbReference type="ChEBI" id="CHEBI:58210"/>
    </ligand>
</feature>
<dbReference type="RefSeq" id="WP_183205084.1">
    <property type="nucleotide sequence ID" value="NZ_BAAAER010000003.1"/>
</dbReference>
<proteinExistence type="inferred from homology"/>
<dbReference type="InterPro" id="IPR012133">
    <property type="entry name" value="Alpha-hydoxy_acid_DH_FMN"/>
</dbReference>
<dbReference type="EC" id="1.1.2.3" evidence="9"/>
<evidence type="ECO:0000313" key="9">
    <source>
        <dbReference type="EMBL" id="MBB4083947.1"/>
    </source>
</evidence>
<protein>
    <submittedName>
        <fullName evidence="9">L-lactate dehydrogenase (Cytochrome)</fullName>
        <ecNumber evidence="9">1.1.2.3</ecNumber>
    </submittedName>
</protein>
<keyword evidence="4 9" id="KW-0560">Oxidoreductase</keyword>
<dbReference type="AlphaFoldDB" id="A0A7W6JF30"/>
<dbReference type="Pfam" id="PF01070">
    <property type="entry name" value="FMN_dh"/>
    <property type="match status" value="1"/>
</dbReference>
<evidence type="ECO:0000313" key="10">
    <source>
        <dbReference type="Proteomes" id="UP000529946"/>
    </source>
</evidence>
<dbReference type="Gene3D" id="3.20.20.70">
    <property type="entry name" value="Aldolase class I"/>
    <property type="match status" value="1"/>
</dbReference>
<evidence type="ECO:0000256" key="7">
    <source>
        <dbReference type="PIRSR" id="PIRSR000138-2"/>
    </source>
</evidence>
<dbReference type="GO" id="GO:0010181">
    <property type="term" value="F:FMN binding"/>
    <property type="evidence" value="ECO:0007669"/>
    <property type="project" value="InterPro"/>
</dbReference>
<feature type="binding site" evidence="7">
    <location>
        <position position="256"/>
    </location>
    <ligand>
        <name>FMN</name>
        <dbReference type="ChEBI" id="CHEBI:58210"/>
    </ligand>
</feature>
<feature type="binding site" evidence="7">
    <location>
        <position position="159"/>
    </location>
    <ligand>
        <name>FMN</name>
        <dbReference type="ChEBI" id="CHEBI:58210"/>
    </ligand>
</feature>
<evidence type="ECO:0000256" key="3">
    <source>
        <dbReference type="ARBA" id="ARBA00022643"/>
    </source>
</evidence>
<feature type="binding site" evidence="7">
    <location>
        <begin position="311"/>
        <end position="315"/>
    </location>
    <ligand>
        <name>FMN</name>
        <dbReference type="ChEBI" id="CHEBI:58210"/>
    </ligand>
</feature>
<evidence type="ECO:0000256" key="1">
    <source>
        <dbReference type="ARBA" id="ARBA00001917"/>
    </source>
</evidence>
<evidence type="ECO:0000259" key="8">
    <source>
        <dbReference type="PROSITE" id="PS51349"/>
    </source>
</evidence>
<feature type="binding site" evidence="7">
    <location>
        <position position="168"/>
    </location>
    <ligand>
        <name>glyoxylate</name>
        <dbReference type="ChEBI" id="CHEBI:36655"/>
    </ligand>
</feature>
<comment type="caution">
    <text evidence="9">The sequence shown here is derived from an EMBL/GenBank/DDBJ whole genome shotgun (WGS) entry which is preliminary data.</text>
</comment>
<dbReference type="InterPro" id="IPR037396">
    <property type="entry name" value="FMN_HAD"/>
</dbReference>
<feature type="binding site" evidence="7">
    <location>
        <position position="278"/>
    </location>
    <ligand>
        <name>FMN</name>
        <dbReference type="ChEBI" id="CHEBI:58210"/>
    </ligand>
</feature>
<dbReference type="PROSITE" id="PS51349">
    <property type="entry name" value="FMN_HYDROXY_ACID_DH_2"/>
    <property type="match status" value="1"/>
</dbReference>
<evidence type="ECO:0000256" key="2">
    <source>
        <dbReference type="ARBA" id="ARBA00022630"/>
    </source>
</evidence>
<comment type="similarity">
    <text evidence="5">Belongs to the FMN-dependent alpha-hydroxy acid dehydrogenase family.</text>
</comment>
<name>A0A7W6JF30_9CAUL</name>
<dbReference type="InterPro" id="IPR013785">
    <property type="entry name" value="Aldolase_TIM"/>
</dbReference>
<keyword evidence="10" id="KW-1185">Reference proteome</keyword>
<feature type="binding site" evidence="7">
    <location>
        <position position="280"/>
    </location>
    <ligand>
        <name>glyoxylate</name>
        <dbReference type="ChEBI" id="CHEBI:36655"/>
    </ligand>
</feature>
<sequence length="397" mass="42694">MPRLDRAVNIADLRRMAGRRLPRPIFDYIDGGADDEVALANNAGAFGRYEILPDTLVDVSAIRTETRLFGQPAAWPLVLAPTGLTRMFHPDAEAAVARAAARHGLPYALSTMGTTRIEDWARNFAGPRVFQIYVFKDRGLTTEFVQRCKAAGVHGLALTVDTPVAGNRERDRRNGLSLPPRLTLSSLMSFALHPGWSLPALTGSKFDLANVSHRVDVLAGQSMSLFDYIGAQFDRSVTWKDVEWLAAEWGGPLSIKGVMTPEDARRAVASGASGVMLSNHGGRQLDTAPAPVDQIAGVRDALGDSVEIICDGGVRRGSDVVKALALGADGCSIGRPYLYGLAAGGEAGVDRALTLLRSEFELTMALMGVNDVERLERRHVRRSPLAGEGGPKGRMRG</sequence>
<feature type="binding site" evidence="7">
    <location>
        <position position="133"/>
    </location>
    <ligand>
        <name>glyoxylate</name>
        <dbReference type="ChEBI" id="CHEBI:36655"/>
    </ligand>
</feature>
<dbReference type="PROSITE" id="PS00557">
    <property type="entry name" value="FMN_HYDROXY_ACID_DH_1"/>
    <property type="match status" value="1"/>
</dbReference>
<feature type="binding site" evidence="7">
    <location>
        <position position="283"/>
    </location>
    <ligand>
        <name>glyoxylate</name>
        <dbReference type="ChEBI" id="CHEBI:36655"/>
    </ligand>
</feature>
<feature type="binding site" evidence="7">
    <location>
        <position position="28"/>
    </location>
    <ligand>
        <name>glyoxylate</name>
        <dbReference type="ChEBI" id="CHEBI:36655"/>
    </ligand>
</feature>
<feature type="active site" description="Proton acceptor" evidence="6">
    <location>
        <position position="280"/>
    </location>
</feature>
<dbReference type="Proteomes" id="UP000529946">
    <property type="component" value="Unassembled WGS sequence"/>
</dbReference>